<gene>
    <name evidence="1" type="ORF">FHS99_001710</name>
</gene>
<name>A0A7W9BSA5_9SPHN</name>
<organism evidence="1 2">
    <name type="scientific">Sphingomonas prati</name>
    <dbReference type="NCBI Taxonomy" id="1843237"/>
    <lineage>
        <taxon>Bacteria</taxon>
        <taxon>Pseudomonadati</taxon>
        <taxon>Pseudomonadota</taxon>
        <taxon>Alphaproteobacteria</taxon>
        <taxon>Sphingomonadales</taxon>
        <taxon>Sphingomonadaceae</taxon>
        <taxon>Sphingomonas</taxon>
    </lineage>
</organism>
<evidence type="ECO:0008006" key="3">
    <source>
        <dbReference type="Google" id="ProtNLM"/>
    </source>
</evidence>
<evidence type="ECO:0000313" key="2">
    <source>
        <dbReference type="Proteomes" id="UP000546701"/>
    </source>
</evidence>
<proteinExistence type="predicted"/>
<dbReference type="RefSeq" id="WP_157174817.1">
    <property type="nucleotide sequence ID" value="NZ_BMJP01000002.1"/>
</dbReference>
<dbReference type="EMBL" id="JACIJR010000003">
    <property type="protein sequence ID" value="MBB5729232.1"/>
    <property type="molecule type" value="Genomic_DNA"/>
</dbReference>
<accession>A0A7W9BSA5</accession>
<evidence type="ECO:0000313" key="1">
    <source>
        <dbReference type="EMBL" id="MBB5729232.1"/>
    </source>
</evidence>
<comment type="caution">
    <text evidence="1">The sequence shown here is derived from an EMBL/GenBank/DDBJ whole genome shotgun (WGS) entry which is preliminary data.</text>
</comment>
<reference evidence="1 2" key="1">
    <citation type="submission" date="2020-08" db="EMBL/GenBank/DDBJ databases">
        <title>Genomic Encyclopedia of Type Strains, Phase IV (KMG-IV): sequencing the most valuable type-strain genomes for metagenomic binning, comparative biology and taxonomic classification.</title>
        <authorList>
            <person name="Goeker M."/>
        </authorList>
    </citation>
    <scope>NUCLEOTIDE SEQUENCE [LARGE SCALE GENOMIC DNA]</scope>
    <source>
        <strain evidence="1 2">DSM 103336</strain>
    </source>
</reference>
<keyword evidence="2" id="KW-1185">Reference proteome</keyword>
<dbReference type="OrthoDB" id="7502877at2"/>
<dbReference type="AlphaFoldDB" id="A0A7W9BSA5"/>
<sequence>MTRSRRRVGRYAIGVVALAIGWLIVGTAFATRMMAADHPGDAHRIWSATPHAATRLAEAALQAGDPCAAAYLAEALALRPEDPRALYVASTLAFAAGDRAVADRIMVLAAQTGWRDAAVQRWVLERALFDRDWPTAVRAADALLRTDSDRAAGTAGLGRLLARDGGRAALADRIALAPDWAPGFLRSEPTTRADRAGFADLLRRLAARNALPAGYDPAVGATAMLADGQVDPLVTQWRAVDPAAGDPRTAIVDGGFDRLAAGPPVSAPFGWQVPPRSQATLSFTPQAPDGADPAVTIEAFGADARLALTQLLALRPGRYTLSFTGRIDRGEPSRFTIELRCTGRGAAVPLRPRAAVDPNASRQQVMFAIPPACPSQTLAILAGSASSDGAQATFDAFRVAPAR</sequence>
<dbReference type="Proteomes" id="UP000546701">
    <property type="component" value="Unassembled WGS sequence"/>
</dbReference>
<protein>
    <recommendedName>
        <fullName evidence="3">Tetratricopeptide repeat protein</fullName>
    </recommendedName>
</protein>